<proteinExistence type="predicted"/>
<name>A0ABN7UD51_GIGMA</name>
<dbReference type="Proteomes" id="UP000789901">
    <property type="component" value="Unassembled WGS sequence"/>
</dbReference>
<keyword evidence="2" id="KW-1185">Reference proteome</keyword>
<comment type="caution">
    <text evidence="1">The sequence shown here is derived from an EMBL/GenBank/DDBJ whole genome shotgun (WGS) entry which is preliminary data.</text>
</comment>
<protein>
    <submittedName>
        <fullName evidence="1">36232_t:CDS:1</fullName>
    </submittedName>
</protein>
<organism evidence="1 2">
    <name type="scientific">Gigaspora margarita</name>
    <dbReference type="NCBI Taxonomy" id="4874"/>
    <lineage>
        <taxon>Eukaryota</taxon>
        <taxon>Fungi</taxon>
        <taxon>Fungi incertae sedis</taxon>
        <taxon>Mucoromycota</taxon>
        <taxon>Glomeromycotina</taxon>
        <taxon>Glomeromycetes</taxon>
        <taxon>Diversisporales</taxon>
        <taxon>Gigasporaceae</taxon>
        <taxon>Gigaspora</taxon>
    </lineage>
</organism>
<evidence type="ECO:0000313" key="2">
    <source>
        <dbReference type="Proteomes" id="UP000789901"/>
    </source>
</evidence>
<reference evidence="1 2" key="1">
    <citation type="submission" date="2021-06" db="EMBL/GenBank/DDBJ databases">
        <authorList>
            <person name="Kallberg Y."/>
            <person name="Tangrot J."/>
            <person name="Rosling A."/>
        </authorList>
    </citation>
    <scope>NUCLEOTIDE SEQUENCE [LARGE SCALE GENOMIC DNA]</scope>
    <source>
        <strain evidence="1 2">120-4 pot B 10/14</strain>
    </source>
</reference>
<dbReference type="EMBL" id="CAJVQB010001524">
    <property type="protein sequence ID" value="CAG8539439.1"/>
    <property type="molecule type" value="Genomic_DNA"/>
</dbReference>
<sequence>MRIVKKAFRGFALNNSELYFHYKFQDNVVQDAELIDEKDAFDLEGLIR</sequence>
<accession>A0ABN7UD51</accession>
<gene>
    <name evidence="1" type="ORF">GMARGA_LOCUS4010</name>
</gene>
<evidence type="ECO:0000313" key="1">
    <source>
        <dbReference type="EMBL" id="CAG8539439.1"/>
    </source>
</evidence>